<dbReference type="InterPro" id="IPR041222">
    <property type="entry name" value="PriA_3primeBD"/>
</dbReference>
<dbReference type="GO" id="GO:0003677">
    <property type="term" value="F:DNA binding"/>
    <property type="evidence" value="ECO:0007669"/>
    <property type="project" value="UniProtKB-UniRule"/>
</dbReference>
<dbReference type="SUPFAM" id="SSF52540">
    <property type="entry name" value="P-loop containing nucleoside triphosphate hydrolases"/>
    <property type="match status" value="1"/>
</dbReference>
<dbReference type="InterPro" id="IPR042115">
    <property type="entry name" value="PriA_3primeBD_sf"/>
</dbReference>
<evidence type="ECO:0000256" key="3">
    <source>
        <dbReference type="ARBA" id="ARBA00022723"/>
    </source>
</evidence>
<dbReference type="GO" id="GO:0006270">
    <property type="term" value="P:DNA replication initiation"/>
    <property type="evidence" value="ECO:0007669"/>
    <property type="project" value="TreeGrafter"/>
</dbReference>
<dbReference type="HAMAP" id="MF_00983">
    <property type="entry name" value="PriA"/>
    <property type="match status" value="1"/>
</dbReference>
<evidence type="ECO:0000256" key="7">
    <source>
        <dbReference type="ARBA" id="ARBA00023125"/>
    </source>
</evidence>
<protein>
    <recommendedName>
        <fullName evidence="8">Probable replication restart protein PriA</fullName>
    </recommendedName>
    <alternativeName>
        <fullName evidence="8">Putative ATP-dependent DNA helicase PriA</fullName>
    </alternativeName>
</protein>
<accession>A0A563DX82</accession>
<dbReference type="InterPro" id="IPR005259">
    <property type="entry name" value="PriA"/>
</dbReference>
<evidence type="ECO:0000256" key="6">
    <source>
        <dbReference type="ARBA" id="ARBA00022840"/>
    </source>
</evidence>
<gene>
    <name evidence="8" type="primary">priA</name>
    <name evidence="10" type="ORF">FGL98_15885</name>
</gene>
<keyword evidence="1 8" id="KW-0639">Primosome</keyword>
<keyword evidence="5 8" id="KW-0862">Zinc</keyword>
<comment type="caution">
    <text evidence="8">As this protein does not have any detectable helicase domains, it probably does not have helicase activity.</text>
</comment>
<keyword evidence="7 8" id="KW-0238">DNA-binding</keyword>
<keyword evidence="3 8" id="KW-0479">Metal-binding</keyword>
<dbReference type="GO" id="GO:1990077">
    <property type="term" value="C:primosome complex"/>
    <property type="evidence" value="ECO:0007669"/>
    <property type="project" value="UniProtKB-UniRule"/>
</dbReference>
<comment type="function">
    <text evidence="8">Initiates the restart of stalled replication forks, which reloads the replicative helicase on sites other than the origin of replication. Recognizes and binds to abandoned replication forks and remodels them to uncover a helicase loading site. Promotes assembly of the primosome at these replication forks.</text>
</comment>
<feature type="binding site" evidence="8">
    <location>
        <position position="398"/>
    </location>
    <ligand>
        <name>Zn(2+)</name>
        <dbReference type="ChEBI" id="CHEBI:29105"/>
        <label>1</label>
    </ligand>
</feature>
<evidence type="ECO:0000256" key="8">
    <source>
        <dbReference type="HAMAP-Rule" id="MF_00983"/>
    </source>
</evidence>
<comment type="cofactor">
    <cofactor evidence="8">
        <name>Zn(2+)</name>
        <dbReference type="ChEBI" id="CHEBI:29105"/>
    </cofactor>
    <text evidence="8">Binds 2 zinc ions per subunit.</text>
</comment>
<dbReference type="GO" id="GO:0006302">
    <property type="term" value="P:double-strand break repair"/>
    <property type="evidence" value="ECO:0007669"/>
    <property type="project" value="InterPro"/>
</dbReference>
<feature type="binding site" evidence="8">
    <location>
        <position position="386"/>
    </location>
    <ligand>
        <name>Zn(2+)</name>
        <dbReference type="ChEBI" id="CHEBI:29105"/>
        <label>2</label>
    </ligand>
</feature>
<organism evidence="10 11">
    <name type="scientific">Leekyejoonella antrihumi</name>
    <dbReference type="NCBI Taxonomy" id="1660198"/>
    <lineage>
        <taxon>Bacteria</taxon>
        <taxon>Bacillati</taxon>
        <taxon>Actinomycetota</taxon>
        <taxon>Actinomycetes</taxon>
        <taxon>Micrococcales</taxon>
        <taxon>Dermacoccaceae</taxon>
        <taxon>Leekyejoonella</taxon>
    </lineage>
</organism>
<feature type="binding site" evidence="8">
    <location>
        <position position="368"/>
    </location>
    <ligand>
        <name>Zn(2+)</name>
        <dbReference type="ChEBI" id="CHEBI:29105"/>
        <label>2</label>
    </ligand>
</feature>
<feature type="binding site" evidence="8">
    <location>
        <position position="356"/>
    </location>
    <ligand>
        <name>Zn(2+)</name>
        <dbReference type="ChEBI" id="CHEBI:29105"/>
        <label>1</label>
    </ligand>
</feature>
<dbReference type="GO" id="GO:0006269">
    <property type="term" value="P:DNA replication, synthesis of primer"/>
    <property type="evidence" value="ECO:0007669"/>
    <property type="project" value="UniProtKB-KW"/>
</dbReference>
<dbReference type="Gene3D" id="3.40.1440.60">
    <property type="entry name" value="PriA, 3(prime) DNA-binding domain"/>
    <property type="match status" value="1"/>
</dbReference>
<feature type="binding site" evidence="8">
    <location>
        <position position="359"/>
    </location>
    <ligand>
        <name>Zn(2+)</name>
        <dbReference type="ChEBI" id="CHEBI:29105"/>
        <label>1</label>
    </ligand>
</feature>
<feature type="domain" description="Primosomal protein N' 3' DNA-binding" evidence="9">
    <location>
        <begin position="6"/>
        <end position="78"/>
    </location>
</feature>
<evidence type="ECO:0000313" key="11">
    <source>
        <dbReference type="Proteomes" id="UP000320244"/>
    </source>
</evidence>
<keyword evidence="2 8" id="KW-0235">DNA replication</keyword>
<evidence type="ECO:0000256" key="1">
    <source>
        <dbReference type="ARBA" id="ARBA00022515"/>
    </source>
</evidence>
<dbReference type="OrthoDB" id="3177118at2"/>
<dbReference type="GO" id="GO:0006310">
    <property type="term" value="P:DNA recombination"/>
    <property type="evidence" value="ECO:0007669"/>
    <property type="project" value="InterPro"/>
</dbReference>
<dbReference type="GO" id="GO:0043138">
    <property type="term" value="F:3'-5' DNA helicase activity"/>
    <property type="evidence" value="ECO:0007669"/>
    <property type="project" value="TreeGrafter"/>
</dbReference>
<dbReference type="PANTHER" id="PTHR30580:SF0">
    <property type="entry name" value="PRIMOSOMAL PROTEIN N"/>
    <property type="match status" value="1"/>
</dbReference>
<dbReference type="Gene3D" id="3.40.50.300">
    <property type="entry name" value="P-loop containing nucleotide triphosphate hydrolases"/>
    <property type="match status" value="1"/>
</dbReference>
<evidence type="ECO:0000313" key="10">
    <source>
        <dbReference type="EMBL" id="TWP34898.1"/>
    </source>
</evidence>
<dbReference type="EMBL" id="VCQV01000024">
    <property type="protein sequence ID" value="TWP34898.1"/>
    <property type="molecule type" value="Genomic_DNA"/>
</dbReference>
<dbReference type="GO" id="GO:0005524">
    <property type="term" value="F:ATP binding"/>
    <property type="evidence" value="ECO:0007669"/>
    <property type="project" value="UniProtKB-UniRule"/>
</dbReference>
<proteinExistence type="inferred from homology"/>
<evidence type="ECO:0000256" key="4">
    <source>
        <dbReference type="ARBA" id="ARBA00022741"/>
    </source>
</evidence>
<evidence type="ECO:0000256" key="2">
    <source>
        <dbReference type="ARBA" id="ARBA00022705"/>
    </source>
</evidence>
<dbReference type="Proteomes" id="UP000320244">
    <property type="component" value="Unassembled WGS sequence"/>
</dbReference>
<evidence type="ECO:0000259" key="9">
    <source>
        <dbReference type="Pfam" id="PF17764"/>
    </source>
</evidence>
<comment type="caution">
    <text evidence="10">The sequence shown here is derived from an EMBL/GenBank/DDBJ whole genome shotgun (WGS) entry which is preliminary data.</text>
</comment>
<feature type="binding site" evidence="8">
    <location>
        <position position="383"/>
    </location>
    <ligand>
        <name>Zn(2+)</name>
        <dbReference type="ChEBI" id="CHEBI:29105"/>
        <label>2</label>
    </ligand>
</feature>
<keyword evidence="11" id="KW-1185">Reference proteome</keyword>
<dbReference type="AlphaFoldDB" id="A0A563DX82"/>
<feature type="binding site" evidence="8">
    <location>
        <position position="395"/>
    </location>
    <ligand>
        <name>Zn(2+)</name>
        <dbReference type="ChEBI" id="CHEBI:29105"/>
        <label>1</label>
    </ligand>
</feature>
<dbReference type="PANTHER" id="PTHR30580">
    <property type="entry name" value="PRIMOSOMAL PROTEIN N"/>
    <property type="match status" value="1"/>
</dbReference>
<name>A0A563DX82_9MICO</name>
<dbReference type="GO" id="GO:0008270">
    <property type="term" value="F:zinc ion binding"/>
    <property type="evidence" value="ECO:0007669"/>
    <property type="project" value="UniProtKB-UniRule"/>
</dbReference>
<comment type="subunit">
    <text evidence="8">Component of the replication restart primosome.</text>
</comment>
<feature type="binding site" evidence="8">
    <location>
        <position position="365"/>
    </location>
    <ligand>
        <name>Zn(2+)</name>
        <dbReference type="ChEBI" id="CHEBI:29105"/>
        <label>2</label>
    </ligand>
</feature>
<dbReference type="Pfam" id="PF17764">
    <property type="entry name" value="PriA_3primeBD"/>
    <property type="match status" value="1"/>
</dbReference>
<evidence type="ECO:0000256" key="5">
    <source>
        <dbReference type="ARBA" id="ARBA00022833"/>
    </source>
</evidence>
<reference evidence="10 11" key="2">
    <citation type="submission" date="2019-08" db="EMBL/GenBank/DDBJ databases">
        <title>Jejuicoccus antrihumi gen. nov., sp. nov., a new member of the family Dermacoccaceae isolated from a cave.</title>
        <authorList>
            <person name="Schumann P."/>
            <person name="Kim I.S."/>
        </authorList>
    </citation>
    <scope>NUCLEOTIDE SEQUENCE [LARGE SCALE GENOMIC DNA]</scope>
    <source>
        <strain evidence="10 11">C5-26</strain>
    </source>
</reference>
<keyword evidence="6 8" id="KW-0067">ATP-binding</keyword>
<keyword evidence="4 8" id="KW-0547">Nucleotide-binding</keyword>
<dbReference type="InterPro" id="IPR027417">
    <property type="entry name" value="P-loop_NTPase"/>
</dbReference>
<reference evidence="10 11" key="1">
    <citation type="submission" date="2019-05" db="EMBL/GenBank/DDBJ databases">
        <authorList>
            <person name="Lee S.D."/>
        </authorList>
    </citation>
    <scope>NUCLEOTIDE SEQUENCE [LARGE SCALE GENOMIC DNA]</scope>
    <source>
        <strain evidence="10 11">C5-26</strain>
    </source>
</reference>
<sequence length="631" mass="67487">MTDECVPGARVRVRFAGKDRSGFVVERTADAEHVGKLSPVRRVVSAEAVLTPQVARLCRAVADRYAGTMSDVVRLAVPPRHAAAEQALDRAEAAGRAGAPPGEVATPHTAWDRYPAGSALLHRLADGQAPYASWLAAPSVDAGQDWPVALAQLAAATRAAGRGALLVMPDQRDTDRVAAALTELLGADHFVRLTASQGPQARYTSWLKVLRGQVRCVVGTRAAAFAPVHDLGLVAWWDDGDDLLAEPRAPYPHVREVLRLRAEQEDAALLVGGFSRSVHVQQWLEQGLVRAVEAVVDRSELPRVVVAGDEWEVERSGPAAHARLPSSAWQAAHAALARGPVLVQVPRRGYLPSLRCQSCRAPARCPQCQGPLQQPQAGEAPTCRWCSSALTRFVCAECGGGRLRSGTVGARRTAEELGRAFPGVPVVRSGGGEVVAEVGSDPALVIATPGAEPLAEDGYAATLLLDGWALLDRPTLDAGEETLRRWMAAGALTRPAGRDGVVVVCSVDSRAPQPVVQSLVRWAPGWYAERELAERRELRLPPTSWMTLLTGQEADVRLMADAVHSSVERIGPLVVSGRRPGEDSSSRMLLRASWSEADQLTRELVAARAARSARKDPGSVQVRVDPEGTML</sequence>
<comment type="similarity">
    <text evidence="8">Belongs to the helicase family. PriA subfamily.</text>
</comment>